<feature type="transmembrane region" description="Helical" evidence="5">
    <location>
        <begin position="351"/>
        <end position="373"/>
    </location>
</feature>
<dbReference type="PANTHER" id="PTHR47704:SF1">
    <property type="entry name" value="POTASSIUM TRANSPORTER KIMA"/>
    <property type="match status" value="1"/>
</dbReference>
<feature type="transmembrane region" description="Helical" evidence="5">
    <location>
        <begin position="138"/>
        <end position="158"/>
    </location>
</feature>
<feature type="transmembrane region" description="Helical" evidence="5">
    <location>
        <begin position="106"/>
        <end position="132"/>
    </location>
</feature>
<accession>A0A4R1L0X4</accession>
<evidence type="ECO:0000313" key="7">
    <source>
        <dbReference type="Proteomes" id="UP000295210"/>
    </source>
</evidence>
<evidence type="ECO:0000256" key="5">
    <source>
        <dbReference type="SAM" id="Phobius"/>
    </source>
</evidence>
<feature type="transmembrane region" description="Helical" evidence="5">
    <location>
        <begin position="212"/>
        <end position="232"/>
    </location>
</feature>
<comment type="caution">
    <text evidence="6">The sequence shown here is derived from an EMBL/GenBank/DDBJ whole genome shotgun (WGS) entry which is preliminary data.</text>
</comment>
<evidence type="ECO:0000256" key="4">
    <source>
        <dbReference type="ARBA" id="ARBA00023136"/>
    </source>
</evidence>
<dbReference type="AlphaFoldDB" id="A0A4R1L0X4"/>
<feature type="transmembrane region" description="Helical" evidence="5">
    <location>
        <begin position="170"/>
        <end position="192"/>
    </location>
</feature>
<dbReference type="InterPro" id="IPR053153">
    <property type="entry name" value="APC_K+_Transporter"/>
</dbReference>
<dbReference type="RefSeq" id="WP_131997994.1">
    <property type="nucleotide sequence ID" value="NZ_SMGK01000005.1"/>
</dbReference>
<keyword evidence="3 5" id="KW-1133">Transmembrane helix</keyword>
<dbReference type="InterPro" id="IPR002293">
    <property type="entry name" value="AA/rel_permease1"/>
</dbReference>
<feature type="transmembrane region" description="Helical" evidence="5">
    <location>
        <begin position="379"/>
        <end position="399"/>
    </location>
</feature>
<organism evidence="6 7">
    <name type="scientific">Acidipila rosea</name>
    <dbReference type="NCBI Taxonomy" id="768535"/>
    <lineage>
        <taxon>Bacteria</taxon>
        <taxon>Pseudomonadati</taxon>
        <taxon>Acidobacteriota</taxon>
        <taxon>Terriglobia</taxon>
        <taxon>Terriglobales</taxon>
        <taxon>Acidobacteriaceae</taxon>
        <taxon>Acidipila</taxon>
    </lineage>
</organism>
<feature type="transmembrane region" description="Helical" evidence="5">
    <location>
        <begin position="436"/>
        <end position="454"/>
    </location>
</feature>
<dbReference type="GO" id="GO:0022857">
    <property type="term" value="F:transmembrane transporter activity"/>
    <property type="evidence" value="ECO:0007669"/>
    <property type="project" value="InterPro"/>
</dbReference>
<keyword evidence="7" id="KW-1185">Reference proteome</keyword>
<feature type="transmembrane region" description="Helical" evidence="5">
    <location>
        <begin position="252"/>
        <end position="271"/>
    </location>
</feature>
<reference evidence="6 7" key="1">
    <citation type="submission" date="2019-03" db="EMBL/GenBank/DDBJ databases">
        <title>Genomic Encyclopedia of Type Strains, Phase IV (KMG-IV): sequencing the most valuable type-strain genomes for metagenomic binning, comparative biology and taxonomic classification.</title>
        <authorList>
            <person name="Goeker M."/>
        </authorList>
    </citation>
    <scope>NUCLEOTIDE SEQUENCE [LARGE SCALE GENOMIC DNA]</scope>
    <source>
        <strain evidence="6 7">DSM 103428</strain>
    </source>
</reference>
<dbReference type="PANTHER" id="PTHR47704">
    <property type="entry name" value="POTASSIUM TRANSPORTER KIMA"/>
    <property type="match status" value="1"/>
</dbReference>
<evidence type="ECO:0000256" key="3">
    <source>
        <dbReference type="ARBA" id="ARBA00022989"/>
    </source>
</evidence>
<keyword evidence="4 5" id="KW-0472">Membrane</keyword>
<dbReference type="Pfam" id="PF13520">
    <property type="entry name" value="AA_permease_2"/>
    <property type="match status" value="1"/>
</dbReference>
<name>A0A4R1L0X4_9BACT</name>
<dbReference type="Gene3D" id="1.20.1740.10">
    <property type="entry name" value="Amino acid/polyamine transporter I"/>
    <property type="match status" value="1"/>
</dbReference>
<evidence type="ECO:0000313" key="6">
    <source>
        <dbReference type="EMBL" id="TCK71546.1"/>
    </source>
</evidence>
<protein>
    <submittedName>
        <fullName evidence="6">Amino acid/polyamine/organocation transporter (APC superfamily)</fullName>
    </submittedName>
</protein>
<keyword evidence="2 5" id="KW-0812">Transmembrane</keyword>
<dbReference type="OrthoDB" id="9759676at2"/>
<evidence type="ECO:0000256" key="1">
    <source>
        <dbReference type="ARBA" id="ARBA00004141"/>
    </source>
</evidence>
<evidence type="ECO:0000256" key="2">
    <source>
        <dbReference type="ARBA" id="ARBA00022692"/>
    </source>
</evidence>
<dbReference type="EMBL" id="SMGK01000005">
    <property type="protein sequence ID" value="TCK71546.1"/>
    <property type="molecule type" value="Genomic_DNA"/>
</dbReference>
<dbReference type="GO" id="GO:0016020">
    <property type="term" value="C:membrane"/>
    <property type="evidence" value="ECO:0007669"/>
    <property type="project" value="UniProtKB-SubCell"/>
</dbReference>
<dbReference type="Proteomes" id="UP000295210">
    <property type="component" value="Unassembled WGS sequence"/>
</dbReference>
<comment type="subcellular location">
    <subcellularLocation>
        <location evidence="1">Membrane</location>
        <topology evidence="1">Multi-pass membrane protein</topology>
    </subcellularLocation>
</comment>
<sequence length="621" mass="67116">MKILDVLFGKPLPSFDERAEQIGPSAGIPIFGLDALSSAAYGPEAALTLLIPLGLAGVHYIVPISAAILALLIIVYFSYRQTIDAYPHGGGSYTVASENLGRMPGLLAAAALMIDYVLTAAVGISAGVGALISAAPGLQPHTLALCLGILVLLTLINLRGVRDTGVAFMIPTYLFLGTLMTVIALGGWHALASGGHPHPVIAPPQLPAATEALSLWLLLRVFSSGCAAMTGVEAVSNGVMAFREPRSKNAKLTLTIIIALLIILLAGIAWLCREYSIGATNPNGPGYESVLSELISAVMGRGIFYYVSIGSILLVLALSANTAFADFPRLTRAIASNNYLPRVFLLRGRRLLYSHGVYALVGLTAALLILFGGVTDRLIPLYAIGAFLAFTLSQSGMVVHWYKKGNAHGRMLVNGIGALATGVTTCVVLATKFEEGAWVTALLIPLLIVIMFAVHRHYERVARETANPDPLRVAGLRPPLVIVPIDRWSKISEKGLRFALMLSPDVEIVHIEGEDEDPGSICNVWEQMIAGPIREAGLNVPHLERIKSPYRLVIRPLTDYVLEQEAKHENRQIAVLVPELVVRHWWENLLHNQRANALKLFLLLKGNQRVMVINIPWYLNR</sequence>
<feature type="transmembrane region" description="Helical" evidence="5">
    <location>
        <begin position="57"/>
        <end position="79"/>
    </location>
</feature>
<proteinExistence type="predicted"/>
<feature type="transmembrane region" description="Helical" evidence="5">
    <location>
        <begin position="411"/>
        <end position="430"/>
    </location>
</feature>
<feature type="transmembrane region" description="Helical" evidence="5">
    <location>
        <begin position="303"/>
        <end position="324"/>
    </location>
</feature>
<gene>
    <name evidence="6" type="ORF">C7378_2825</name>
</gene>